<dbReference type="EMBL" id="AUPC02000162">
    <property type="protein sequence ID" value="POG67896.1"/>
    <property type="molecule type" value="Genomic_DNA"/>
</dbReference>
<dbReference type="Proteomes" id="UP000018888">
    <property type="component" value="Unassembled WGS sequence"/>
</dbReference>
<evidence type="ECO:0000313" key="2">
    <source>
        <dbReference type="Proteomes" id="UP000018888"/>
    </source>
</evidence>
<protein>
    <submittedName>
        <fullName evidence="1">Uncharacterized protein</fullName>
    </submittedName>
</protein>
<sequence>MISLELIYPIFDSIETYCGSVLCFCISLGPYFMFHNCTSSACERVFFFFHIIRCSNA</sequence>
<accession>A0A2P4PR88</accession>
<dbReference type="AlphaFoldDB" id="A0A2P4PR88"/>
<gene>
    <name evidence="1" type="ORF">GLOIN_2v1642249</name>
</gene>
<name>A0A2P4PR88_RHIID</name>
<organism evidence="1 2">
    <name type="scientific">Rhizophagus irregularis (strain DAOM 181602 / DAOM 197198 / MUCL 43194)</name>
    <name type="common">Arbuscular mycorrhizal fungus</name>
    <name type="synonym">Glomus intraradices</name>
    <dbReference type="NCBI Taxonomy" id="747089"/>
    <lineage>
        <taxon>Eukaryota</taxon>
        <taxon>Fungi</taxon>
        <taxon>Fungi incertae sedis</taxon>
        <taxon>Mucoromycota</taxon>
        <taxon>Glomeromycotina</taxon>
        <taxon>Glomeromycetes</taxon>
        <taxon>Glomerales</taxon>
        <taxon>Glomeraceae</taxon>
        <taxon>Rhizophagus</taxon>
    </lineage>
</organism>
<proteinExistence type="predicted"/>
<reference evidence="1 2" key="1">
    <citation type="journal article" date="2013" name="Proc. Natl. Acad. Sci. U.S.A.">
        <title>Genome of an arbuscular mycorrhizal fungus provides insight into the oldest plant symbiosis.</title>
        <authorList>
            <person name="Tisserant E."/>
            <person name="Malbreil M."/>
            <person name="Kuo A."/>
            <person name="Kohler A."/>
            <person name="Symeonidi A."/>
            <person name="Balestrini R."/>
            <person name="Charron P."/>
            <person name="Duensing N."/>
            <person name="Frei Dit Frey N."/>
            <person name="Gianinazzi-Pearson V."/>
            <person name="Gilbert L.B."/>
            <person name="Handa Y."/>
            <person name="Herr J.R."/>
            <person name="Hijri M."/>
            <person name="Koul R."/>
            <person name="Kawaguchi M."/>
            <person name="Krajinski F."/>
            <person name="Lammers P.J."/>
            <person name="Masclaux F.G."/>
            <person name="Murat C."/>
            <person name="Morin E."/>
            <person name="Ndikumana S."/>
            <person name="Pagni M."/>
            <person name="Petitpierre D."/>
            <person name="Requena N."/>
            <person name="Rosikiewicz P."/>
            <person name="Riley R."/>
            <person name="Saito K."/>
            <person name="San Clemente H."/>
            <person name="Shapiro H."/>
            <person name="van Tuinen D."/>
            <person name="Becard G."/>
            <person name="Bonfante P."/>
            <person name="Paszkowski U."/>
            <person name="Shachar-Hill Y.Y."/>
            <person name="Tuskan G.A."/>
            <person name="Young P.W."/>
            <person name="Sanders I.R."/>
            <person name="Henrissat B."/>
            <person name="Rensing S.A."/>
            <person name="Grigoriev I.V."/>
            <person name="Corradi N."/>
            <person name="Roux C."/>
            <person name="Martin F."/>
        </authorList>
    </citation>
    <scope>NUCLEOTIDE SEQUENCE [LARGE SCALE GENOMIC DNA]</scope>
    <source>
        <strain evidence="1 2">DAOM 197198</strain>
    </source>
</reference>
<comment type="caution">
    <text evidence="1">The sequence shown here is derived from an EMBL/GenBank/DDBJ whole genome shotgun (WGS) entry which is preliminary data.</text>
</comment>
<evidence type="ECO:0000313" key="1">
    <source>
        <dbReference type="EMBL" id="POG67896.1"/>
    </source>
</evidence>
<reference evidence="1 2" key="2">
    <citation type="journal article" date="2018" name="New Phytol.">
        <title>High intraspecific genome diversity in the model arbuscular mycorrhizal symbiont Rhizophagus irregularis.</title>
        <authorList>
            <person name="Chen E.C.H."/>
            <person name="Morin E."/>
            <person name="Beaudet D."/>
            <person name="Noel J."/>
            <person name="Yildirir G."/>
            <person name="Ndikumana S."/>
            <person name="Charron P."/>
            <person name="St-Onge C."/>
            <person name="Giorgi J."/>
            <person name="Kruger M."/>
            <person name="Marton T."/>
            <person name="Ropars J."/>
            <person name="Grigoriev I.V."/>
            <person name="Hainaut M."/>
            <person name="Henrissat B."/>
            <person name="Roux C."/>
            <person name="Martin F."/>
            <person name="Corradi N."/>
        </authorList>
    </citation>
    <scope>NUCLEOTIDE SEQUENCE [LARGE SCALE GENOMIC DNA]</scope>
    <source>
        <strain evidence="1 2">DAOM 197198</strain>
    </source>
</reference>
<keyword evidence="2" id="KW-1185">Reference proteome</keyword>